<name>A0AAN8A8M0_9SACH</name>
<dbReference type="InterPro" id="IPR000467">
    <property type="entry name" value="G_patch_dom"/>
</dbReference>
<dbReference type="EMBL" id="JAWIZZ010000041">
    <property type="protein sequence ID" value="KAK5780341.1"/>
    <property type="molecule type" value="Genomic_DNA"/>
</dbReference>
<accession>A0AAN8A8M0</accession>
<dbReference type="PROSITE" id="PS50174">
    <property type="entry name" value="G_PATCH"/>
    <property type="match status" value="1"/>
</dbReference>
<protein>
    <recommendedName>
        <fullName evidence="2">G-patch domain-containing protein</fullName>
    </recommendedName>
</protein>
<dbReference type="InterPro" id="IPR045211">
    <property type="entry name" value="TFP11/STIP/Ntr1"/>
</dbReference>
<dbReference type="PANTHER" id="PTHR23329">
    <property type="entry name" value="TUFTELIN-INTERACTING PROTEIN 11-RELATED"/>
    <property type="match status" value="1"/>
</dbReference>
<dbReference type="PANTHER" id="PTHR23329:SF1">
    <property type="entry name" value="TUFTELIN-INTERACTING PROTEIN 11"/>
    <property type="match status" value="1"/>
</dbReference>
<proteinExistence type="predicted"/>
<dbReference type="GO" id="GO:0071008">
    <property type="term" value="C:U2-type post-mRNA release spliceosomal complex"/>
    <property type="evidence" value="ECO:0007669"/>
    <property type="project" value="TreeGrafter"/>
</dbReference>
<dbReference type="GO" id="GO:0003676">
    <property type="term" value="F:nucleic acid binding"/>
    <property type="evidence" value="ECO:0007669"/>
    <property type="project" value="InterPro"/>
</dbReference>
<organism evidence="3 4">
    <name type="scientific">Arxiozyma heterogenica</name>
    <dbReference type="NCBI Taxonomy" id="278026"/>
    <lineage>
        <taxon>Eukaryota</taxon>
        <taxon>Fungi</taxon>
        <taxon>Dikarya</taxon>
        <taxon>Ascomycota</taxon>
        <taxon>Saccharomycotina</taxon>
        <taxon>Saccharomycetes</taxon>
        <taxon>Saccharomycetales</taxon>
        <taxon>Saccharomycetaceae</taxon>
        <taxon>Arxiozyma</taxon>
    </lineage>
</organism>
<dbReference type="GO" id="GO:0000390">
    <property type="term" value="P:spliceosomal complex disassembly"/>
    <property type="evidence" value="ECO:0007669"/>
    <property type="project" value="InterPro"/>
</dbReference>
<keyword evidence="1" id="KW-0175">Coiled coil</keyword>
<evidence type="ECO:0000259" key="2">
    <source>
        <dbReference type="PROSITE" id="PS50174"/>
    </source>
</evidence>
<dbReference type="AlphaFoldDB" id="A0AAN8A8M0"/>
<reference evidence="4" key="1">
    <citation type="submission" date="2023-07" db="EMBL/GenBank/DDBJ databases">
        <title>A draft genome of Kazachstania heterogenica Y-27499.</title>
        <authorList>
            <person name="Donic C."/>
            <person name="Kralova J.S."/>
            <person name="Fidel L."/>
            <person name="Ben-Dor S."/>
            <person name="Jung S."/>
        </authorList>
    </citation>
    <scope>NUCLEOTIDE SEQUENCE [LARGE SCALE GENOMIC DNA]</scope>
    <source>
        <strain evidence="4">Y27499</strain>
    </source>
</reference>
<dbReference type="Pfam" id="PF01585">
    <property type="entry name" value="G-patch"/>
    <property type="match status" value="1"/>
</dbReference>
<sequence length="776" mass="90867">MNNTDIKDVSQSAVIKRQKLDKNVIPNNVTNIGNNNDDDDMIKRYGVGAKLLSRMGYKIGHGLGSEGKGISKPIEAFKRPHGKAGLGMLSDLSNYQDDDLEDDNGYSSSSSSSFSSSIISETSIPFNENIVNNTLTSLYEKSKKNKKSSKKKKIIFNKKGTVTLNNMEKLKLINRLKDLEINHPSIIIPYTLLDNLKTKTVISRESRIQIIDIVQKLENIEIQLESLSDRIANLNVQHKVLDVSGSILSDIAQHLSIKDPDVFLMQVPECIEKILQIENDDIMDILMSRFLKHLFNVQKNCVDDDQEIAGNDKIDSKFWILANTPFQKYFLPIVDILQYRIDENKFLKKKLNRSQTVIFQNVYPSIMELIKSTKLRSTIDFDILVATLIDYEQLLKYLDCYDYLLENVLMPKIEDIIYDDWELNDDSINLNWLLNILILLQDEKIKDIKEMVKNKFEDYCYHWYYRDSIISRQNLLIIKQILDSDDQFYKIIRKILLPKFVKLVEKYFDLEYDMAHLSNSNYTNSDNIEEVQDNFDSIYVFKFIRDHRYIFYPKDYEIFILSFFNSINKFIFDWCFYYKYDQLLVQRAERWFNWLINKVFSGSMKINIPSQLEISQIKRSKEFLSKFTNHSHNNDNGNDCYGDDNNVDTVEIIPIHDETFNLLDSLESINGETNKNTEHVDRDSEEYKVVSLPIRKVTVTFKEVVEDYCAEKGYILQKLNNRYTDISFNSINCVLVPIYEVRNGSRHKNIAIKDDILWVEDDKGRYTPTYLHELHI</sequence>
<comment type="caution">
    <text evidence="3">The sequence shown here is derived from an EMBL/GenBank/DDBJ whole genome shotgun (WGS) entry which is preliminary data.</text>
</comment>
<evidence type="ECO:0000313" key="3">
    <source>
        <dbReference type="EMBL" id="KAK5780341.1"/>
    </source>
</evidence>
<feature type="coiled-coil region" evidence="1">
    <location>
        <begin position="210"/>
        <end position="237"/>
    </location>
</feature>
<dbReference type="Proteomes" id="UP001306508">
    <property type="component" value="Unassembled WGS sequence"/>
</dbReference>
<evidence type="ECO:0000256" key="1">
    <source>
        <dbReference type="SAM" id="Coils"/>
    </source>
</evidence>
<gene>
    <name evidence="3" type="ORF">RI543_002097</name>
</gene>
<evidence type="ECO:0000313" key="4">
    <source>
        <dbReference type="Proteomes" id="UP001306508"/>
    </source>
</evidence>
<dbReference type="SMART" id="SM00443">
    <property type="entry name" value="G_patch"/>
    <property type="match status" value="1"/>
</dbReference>
<feature type="domain" description="G-patch" evidence="2">
    <location>
        <begin position="44"/>
        <end position="91"/>
    </location>
</feature>
<keyword evidence="4" id="KW-1185">Reference proteome</keyword>